<evidence type="ECO:0000256" key="3">
    <source>
        <dbReference type="ARBA" id="ARBA00022539"/>
    </source>
</evidence>
<evidence type="ECO:0000259" key="13">
    <source>
        <dbReference type="Pfam" id="PF00122"/>
    </source>
</evidence>
<dbReference type="SUPFAM" id="SSF81653">
    <property type="entry name" value="Calcium ATPase, transduction domain A"/>
    <property type="match status" value="1"/>
</dbReference>
<keyword evidence="6" id="KW-1278">Translocase</keyword>
<keyword evidence="4 12" id="KW-0812">Transmembrane</keyword>
<dbReference type="SUPFAM" id="SSF81665">
    <property type="entry name" value="Calcium ATPase, transmembrane domain M"/>
    <property type="match status" value="1"/>
</dbReference>
<dbReference type="InterPro" id="IPR023298">
    <property type="entry name" value="ATPase_P-typ_TM_dom_sf"/>
</dbReference>
<evidence type="ECO:0000256" key="2">
    <source>
        <dbReference type="ARBA" id="ARBA00006024"/>
    </source>
</evidence>
<dbReference type="Pfam" id="PF00122">
    <property type="entry name" value="E1-E2_ATPase"/>
    <property type="match status" value="1"/>
</dbReference>
<evidence type="ECO:0000313" key="14">
    <source>
        <dbReference type="EMBL" id="ESV55713.1"/>
    </source>
</evidence>
<dbReference type="PANTHER" id="PTHR48085">
    <property type="entry name" value="CADMIUM/ZINC-TRANSPORTING ATPASE HMA2-RELATED"/>
    <property type="match status" value="1"/>
</dbReference>
<dbReference type="PRINTS" id="PR00941">
    <property type="entry name" value="CDATPASE"/>
</dbReference>
<dbReference type="PANTHER" id="PTHR48085:SF5">
    <property type="entry name" value="CADMIUM_ZINC-TRANSPORTING ATPASE HMA4-RELATED"/>
    <property type="match status" value="1"/>
</dbReference>
<dbReference type="InterPro" id="IPR008250">
    <property type="entry name" value="ATPase_P-typ_transduc_dom_A_sf"/>
</dbReference>
<dbReference type="AlphaFoldDB" id="V6Z4Q8"/>
<dbReference type="GO" id="GO:0008551">
    <property type="term" value="F:P-type cadmium transporter activity"/>
    <property type="evidence" value="ECO:0007669"/>
    <property type="project" value="UniProtKB-EC"/>
</dbReference>
<dbReference type="Gene3D" id="3.40.1110.10">
    <property type="entry name" value="Calcium-transporting ATPase, cytoplasmic domain N"/>
    <property type="match status" value="1"/>
</dbReference>
<dbReference type="Proteomes" id="UP000018482">
    <property type="component" value="Unassembled WGS sequence"/>
</dbReference>
<dbReference type="GO" id="GO:0005886">
    <property type="term" value="C:plasma membrane"/>
    <property type="evidence" value="ECO:0007669"/>
    <property type="project" value="UniProtKB-SubCell"/>
</dbReference>
<dbReference type="InterPro" id="IPR059000">
    <property type="entry name" value="ATPase_P-type_domA"/>
</dbReference>
<dbReference type="InterPro" id="IPR027256">
    <property type="entry name" value="P-typ_ATPase_IB"/>
</dbReference>
<keyword evidence="3" id="KW-0104">Cadmium</keyword>
<dbReference type="SFLD" id="SFLDF00027">
    <property type="entry name" value="p-type_atpase"/>
    <property type="match status" value="1"/>
</dbReference>
<sequence>MKASILKHKTHILALVALLIISAFANHFIFQQPLLAQILLILASILGAAPIIIQAYESLKIKVISIDILVSIAIIGALFIRNYEESAIVSFLFLLGAFLEQRTLGKTRSAIKELLELAPSQATIIHDNGDLETIPSDDVQKGQRLLVKTGDKIPVDGLVLTGTAYVNEASITGESKLLKKETGATVFAGSLLDNGTIELQAEKVGEDTVFGKIIELVEEAQDSKSQTEQFINTFSKYYTPLVLIITLFTFIITGNSELAITILVLGCPGALVIGVPVSTVAGIGNGAKQGILFKGSDIITTFSKADTILFDKTGTLTQGKPQLTRIETLGTVTADDWSYLVSLERESQHPLAQAIVDGLEVDAYVPVTDSQTIKGGGISAQIAGHDIIVGNEWLIRQHLPLLSLEASNTISDITQTGHSLVLVAIDGHLKMALGIKDALRPEVPKLIQQLKKQGFTTIAMLSGDNQETAYLIAQEAGIEQAYGNLLPEDKEGYIRRLQDQGHRVIFVGDGVNDSPSLTRADLGIAIGGGTDVAMETADIVLMQANLSRLPLARRLSIAITRNMRQNITIAILVVATLITGLIASDWVSMTVGMFIHEASILVVILNGMRLLSFGKSSKVDTYQGKIPKEVLS</sequence>
<dbReference type="Gene3D" id="3.40.50.1000">
    <property type="entry name" value="HAD superfamily/HAD-like"/>
    <property type="match status" value="1"/>
</dbReference>
<feature type="transmembrane region" description="Helical" evidence="12">
    <location>
        <begin position="86"/>
        <end position="104"/>
    </location>
</feature>
<evidence type="ECO:0000256" key="7">
    <source>
        <dbReference type="ARBA" id="ARBA00022989"/>
    </source>
</evidence>
<dbReference type="EC" id="7.2.2.21" evidence="10"/>
<dbReference type="InterPro" id="IPR036412">
    <property type="entry name" value="HAD-like_sf"/>
</dbReference>
<evidence type="ECO:0000313" key="15">
    <source>
        <dbReference type="Proteomes" id="UP000018482"/>
    </source>
</evidence>
<dbReference type="EMBL" id="ANQC01000141">
    <property type="protein sequence ID" value="ESV55713.1"/>
    <property type="molecule type" value="Genomic_DNA"/>
</dbReference>
<proteinExistence type="inferred from homology"/>
<keyword evidence="7 12" id="KW-1133">Transmembrane helix</keyword>
<evidence type="ECO:0000256" key="5">
    <source>
        <dbReference type="ARBA" id="ARBA00022723"/>
    </source>
</evidence>
<evidence type="ECO:0000256" key="1">
    <source>
        <dbReference type="ARBA" id="ARBA00004651"/>
    </source>
</evidence>
<evidence type="ECO:0000256" key="12">
    <source>
        <dbReference type="RuleBase" id="RU362081"/>
    </source>
</evidence>
<evidence type="ECO:0000256" key="6">
    <source>
        <dbReference type="ARBA" id="ARBA00022967"/>
    </source>
</evidence>
<evidence type="ECO:0000256" key="8">
    <source>
        <dbReference type="ARBA" id="ARBA00023065"/>
    </source>
</evidence>
<dbReference type="PRINTS" id="PR00119">
    <property type="entry name" value="CATATPASE"/>
</dbReference>
<dbReference type="NCBIfam" id="TIGR01494">
    <property type="entry name" value="ATPase_P-type"/>
    <property type="match status" value="1"/>
</dbReference>
<dbReference type="FunFam" id="2.70.150.10:FF:000002">
    <property type="entry name" value="Copper-transporting ATPase 1, putative"/>
    <property type="match status" value="1"/>
</dbReference>
<dbReference type="eggNOG" id="COG2217">
    <property type="taxonomic scope" value="Bacteria"/>
</dbReference>
<evidence type="ECO:0000256" key="4">
    <source>
        <dbReference type="ARBA" id="ARBA00022692"/>
    </source>
</evidence>
<evidence type="ECO:0000256" key="11">
    <source>
        <dbReference type="ARBA" id="ARBA00049338"/>
    </source>
</evidence>
<dbReference type="PROSITE" id="PS00154">
    <property type="entry name" value="ATPASE_E1_E2"/>
    <property type="match status" value="1"/>
</dbReference>
<comment type="subcellular location">
    <subcellularLocation>
        <location evidence="1">Cell membrane</location>
        <topology evidence="1">Multi-pass membrane protein</topology>
    </subcellularLocation>
</comment>
<dbReference type="SFLD" id="SFLDS00003">
    <property type="entry name" value="Haloacid_Dehalogenase"/>
    <property type="match status" value="1"/>
</dbReference>
<dbReference type="GO" id="GO:0046872">
    <property type="term" value="F:metal ion binding"/>
    <property type="evidence" value="ECO:0007669"/>
    <property type="project" value="UniProtKB-KW"/>
</dbReference>
<comment type="caution">
    <text evidence="14">The sequence shown here is derived from an EMBL/GenBank/DDBJ whole genome shotgun (WGS) entry which is preliminary data.</text>
</comment>
<keyword evidence="14" id="KW-0378">Hydrolase</keyword>
<dbReference type="CDD" id="cd02079">
    <property type="entry name" value="P-type_ATPase_HM"/>
    <property type="match status" value="1"/>
</dbReference>
<dbReference type="GO" id="GO:0005524">
    <property type="term" value="F:ATP binding"/>
    <property type="evidence" value="ECO:0007669"/>
    <property type="project" value="UniProtKB-UniRule"/>
</dbReference>
<evidence type="ECO:0000256" key="9">
    <source>
        <dbReference type="ARBA" id="ARBA00023136"/>
    </source>
</evidence>
<dbReference type="Gene3D" id="2.70.150.10">
    <property type="entry name" value="Calcium-transporting ATPase, cytoplasmic transduction domain A"/>
    <property type="match status" value="1"/>
</dbReference>
<feature type="transmembrane region" description="Helical" evidence="12">
    <location>
        <begin position="563"/>
        <end position="583"/>
    </location>
</feature>
<protein>
    <recommendedName>
        <fullName evidence="10">Cd(2+)-exporting ATPase</fullName>
        <ecNumber evidence="10">7.2.2.21</ecNumber>
    </recommendedName>
</protein>
<comment type="catalytic activity">
    <reaction evidence="11">
        <text>Cd(2+)(in) + ATP + H2O = Cd(2+)(out) + ADP + phosphate + H(+)</text>
        <dbReference type="Rhea" id="RHEA:12132"/>
        <dbReference type="ChEBI" id="CHEBI:15377"/>
        <dbReference type="ChEBI" id="CHEBI:15378"/>
        <dbReference type="ChEBI" id="CHEBI:30616"/>
        <dbReference type="ChEBI" id="CHEBI:43474"/>
        <dbReference type="ChEBI" id="CHEBI:48775"/>
        <dbReference type="ChEBI" id="CHEBI:456216"/>
        <dbReference type="EC" id="7.2.2.21"/>
    </reaction>
</comment>
<comment type="similarity">
    <text evidence="2 12">Belongs to the cation transport ATPase (P-type) (TC 3.A.3) family. Type IB subfamily.</text>
</comment>
<keyword evidence="9 12" id="KW-0472">Membrane</keyword>
<organism evidence="14 15">
    <name type="scientific">Streptococcus agalactiae LMG 14747</name>
    <dbReference type="NCBI Taxonomy" id="1154860"/>
    <lineage>
        <taxon>Bacteria</taxon>
        <taxon>Bacillati</taxon>
        <taxon>Bacillota</taxon>
        <taxon>Bacilli</taxon>
        <taxon>Lactobacillales</taxon>
        <taxon>Streptococcaceae</taxon>
        <taxon>Streptococcus</taxon>
    </lineage>
</organism>
<dbReference type="NCBIfam" id="TIGR01511">
    <property type="entry name" value="ATPase-IB1_Cu"/>
    <property type="match status" value="1"/>
</dbReference>
<feature type="transmembrane region" description="Helical" evidence="12">
    <location>
        <begin position="35"/>
        <end position="56"/>
    </location>
</feature>
<feature type="transmembrane region" description="Helical" evidence="12">
    <location>
        <begin position="258"/>
        <end position="284"/>
    </location>
</feature>
<dbReference type="NCBIfam" id="TIGR01525">
    <property type="entry name" value="ATPase-IB_hvy"/>
    <property type="match status" value="1"/>
</dbReference>
<keyword evidence="12" id="KW-0547">Nucleotide-binding</keyword>
<dbReference type="InterPro" id="IPR051014">
    <property type="entry name" value="Cation_Transport_ATPase_IB"/>
</dbReference>
<feature type="domain" description="P-type ATPase A" evidence="13">
    <location>
        <begin position="116"/>
        <end position="218"/>
    </location>
</feature>
<dbReference type="Pfam" id="PF00702">
    <property type="entry name" value="Hydrolase"/>
    <property type="match status" value="1"/>
</dbReference>
<dbReference type="InterPro" id="IPR018303">
    <property type="entry name" value="ATPase_P-typ_P_site"/>
</dbReference>
<keyword evidence="12" id="KW-0067">ATP-binding</keyword>
<dbReference type="InterPro" id="IPR044492">
    <property type="entry name" value="P_typ_ATPase_HD_dom"/>
</dbReference>
<feature type="transmembrane region" description="Helical" evidence="12">
    <location>
        <begin position="63"/>
        <end position="80"/>
    </location>
</feature>
<gene>
    <name evidence="14" type="ORF">SAG0136_11060</name>
</gene>
<name>V6Z4Q8_STRAG</name>
<keyword evidence="8" id="KW-0813">Transport</keyword>
<dbReference type="SFLD" id="SFLDG00002">
    <property type="entry name" value="C1.7:_P-type_atpase_like"/>
    <property type="match status" value="1"/>
</dbReference>
<feature type="transmembrane region" description="Helical" evidence="12">
    <location>
        <begin position="589"/>
        <end position="608"/>
    </location>
</feature>
<reference evidence="14 15" key="1">
    <citation type="submission" date="2013-05" db="EMBL/GenBank/DDBJ databases">
        <authorList>
            <person name="Richards V.P."/>
            <person name="Durkin S.A.S."/>
            <person name="Kim M."/>
            <person name="Pavinski Bitar P.D."/>
            <person name="Stanhope M.J."/>
            <person name="Town C.D."/>
            <person name="Venter J.C."/>
        </authorList>
    </citation>
    <scope>NUCLEOTIDE SEQUENCE [LARGE SCALE GENOMIC DNA]</scope>
    <source>
        <strain evidence="14 15">LMG 14747</strain>
    </source>
</reference>
<accession>V6Z4Q8</accession>
<keyword evidence="5 12" id="KW-0479">Metal-binding</keyword>
<dbReference type="SUPFAM" id="SSF56784">
    <property type="entry name" value="HAD-like"/>
    <property type="match status" value="1"/>
</dbReference>
<dbReference type="InterPro" id="IPR023299">
    <property type="entry name" value="ATPase_P-typ_cyto_dom_N"/>
</dbReference>
<dbReference type="InterPro" id="IPR023214">
    <property type="entry name" value="HAD_sf"/>
</dbReference>
<dbReference type="GO" id="GO:0016887">
    <property type="term" value="F:ATP hydrolysis activity"/>
    <property type="evidence" value="ECO:0007669"/>
    <property type="project" value="InterPro"/>
</dbReference>
<keyword evidence="8" id="KW-0406">Ion transport</keyword>
<evidence type="ECO:0000256" key="10">
    <source>
        <dbReference type="ARBA" id="ARBA00039103"/>
    </source>
</evidence>
<keyword evidence="12" id="KW-1003">Cell membrane</keyword>
<dbReference type="InterPro" id="IPR001757">
    <property type="entry name" value="P_typ_ATPase"/>
</dbReference>
<feature type="transmembrane region" description="Helical" evidence="12">
    <location>
        <begin position="234"/>
        <end position="252"/>
    </location>
</feature>